<accession>A0A3M7QKR4</accession>
<reference evidence="1 2" key="1">
    <citation type="journal article" date="2018" name="Sci. Rep.">
        <title>Genomic signatures of local adaptation to the degree of environmental predictability in rotifers.</title>
        <authorList>
            <person name="Franch-Gras L."/>
            <person name="Hahn C."/>
            <person name="Garcia-Roger E.M."/>
            <person name="Carmona M.J."/>
            <person name="Serra M."/>
            <person name="Gomez A."/>
        </authorList>
    </citation>
    <scope>NUCLEOTIDE SEQUENCE [LARGE SCALE GENOMIC DNA]</scope>
    <source>
        <strain evidence="1">HYR1</strain>
    </source>
</reference>
<dbReference type="AlphaFoldDB" id="A0A3M7QKR4"/>
<keyword evidence="2" id="KW-1185">Reference proteome</keyword>
<sequence>IFNRGFFCIRQKFPSYYQLPNKTLRIYSIKKEKVPHLCVFVALGLTYEEYFYRQINYQNSQFMLKFFEQKTEKCLFY</sequence>
<evidence type="ECO:0000313" key="2">
    <source>
        <dbReference type="Proteomes" id="UP000276133"/>
    </source>
</evidence>
<comment type="caution">
    <text evidence="1">The sequence shown here is derived from an EMBL/GenBank/DDBJ whole genome shotgun (WGS) entry which is preliminary data.</text>
</comment>
<gene>
    <name evidence="1" type="ORF">BpHYR1_045053</name>
</gene>
<organism evidence="1 2">
    <name type="scientific">Brachionus plicatilis</name>
    <name type="common">Marine rotifer</name>
    <name type="synonym">Brachionus muelleri</name>
    <dbReference type="NCBI Taxonomy" id="10195"/>
    <lineage>
        <taxon>Eukaryota</taxon>
        <taxon>Metazoa</taxon>
        <taxon>Spiralia</taxon>
        <taxon>Gnathifera</taxon>
        <taxon>Rotifera</taxon>
        <taxon>Eurotatoria</taxon>
        <taxon>Monogononta</taxon>
        <taxon>Pseudotrocha</taxon>
        <taxon>Ploima</taxon>
        <taxon>Brachionidae</taxon>
        <taxon>Brachionus</taxon>
    </lineage>
</organism>
<evidence type="ECO:0000313" key="1">
    <source>
        <dbReference type="EMBL" id="RNA11869.1"/>
    </source>
</evidence>
<proteinExistence type="predicted"/>
<dbReference type="Proteomes" id="UP000276133">
    <property type="component" value="Unassembled WGS sequence"/>
</dbReference>
<feature type="non-terminal residue" evidence="1">
    <location>
        <position position="1"/>
    </location>
</feature>
<protein>
    <submittedName>
        <fullName evidence="1">Uncharacterized protein</fullName>
    </submittedName>
</protein>
<dbReference type="EMBL" id="REGN01005832">
    <property type="protein sequence ID" value="RNA11869.1"/>
    <property type="molecule type" value="Genomic_DNA"/>
</dbReference>
<name>A0A3M7QKR4_BRAPC</name>